<dbReference type="PROSITE" id="PS01155">
    <property type="entry name" value="ENDONUCLEASE_III_2"/>
    <property type="match status" value="1"/>
</dbReference>
<dbReference type="AlphaFoldDB" id="A0A2N7JZN3"/>
<keyword evidence="1" id="KW-0175">Coiled coil</keyword>
<evidence type="ECO:0000313" key="4">
    <source>
        <dbReference type="Proteomes" id="UP000235406"/>
    </source>
</evidence>
<name>A0A2N7JZN3_9VIBR</name>
<keyword evidence="2" id="KW-0472">Membrane</keyword>
<evidence type="ECO:0000256" key="2">
    <source>
        <dbReference type="SAM" id="Phobius"/>
    </source>
</evidence>
<comment type="caution">
    <text evidence="3">The sequence shown here is derived from an EMBL/GenBank/DDBJ whole genome shotgun (WGS) entry which is preliminary data.</text>
</comment>
<feature type="transmembrane region" description="Helical" evidence="2">
    <location>
        <begin position="424"/>
        <end position="445"/>
    </location>
</feature>
<dbReference type="Proteomes" id="UP000235406">
    <property type="component" value="Unassembled WGS sequence"/>
</dbReference>
<keyword evidence="2" id="KW-1133">Transmembrane helix</keyword>
<sequence length="474" mass="53564">MNNLKLRLLVLLNAAWRQRYVILVPILILPFIGFGVSKLAPTKYDAHTSMLIQETAKMNPFLEDIAVSTMLKDRMSALRTLLHSRHVLYSVAQELGLTTPDMSDVEKQEIITDLSQRLSVTQLGKDFLKISLSSDTPVGMEDTLRSVSEHFIEQLLAPERSSIQDSSSFLKIHIDERNAELRKAEEALALYVNENVHSTPEVQSQSLNRLASLKQTLAEKEAELSGVQKSLGSIDQQLSKTNPVIGRLEDQIIDIRSALTLLQAKYTDKHSAVQAKVRELERLENERTALLEQKQPGMNSDQLWDIASSTTLNKLSDIQPLLVTQLHSLQLVRARYESLTEETKSLRTMIFELENKANNFGENAKEMYRLQRDVKIKRQLYDELTERYEMAQLTGSLGVFEENKRVKIIDLPFTPSIKSNMPSFIFIISGLLAGIGLGTGLAILFELFDSSIKRKEEIEDIMGVPVITVIPRMS</sequence>
<feature type="transmembrane region" description="Helical" evidence="2">
    <location>
        <begin position="20"/>
        <end position="40"/>
    </location>
</feature>
<protein>
    <submittedName>
        <fullName evidence="3">Chain-length determining protein</fullName>
    </submittedName>
</protein>
<dbReference type="PANTHER" id="PTHR32309">
    <property type="entry name" value="TYROSINE-PROTEIN KINASE"/>
    <property type="match status" value="1"/>
</dbReference>
<dbReference type="EMBL" id="MCZK01000149">
    <property type="protein sequence ID" value="PMM66076.1"/>
    <property type="molecule type" value="Genomic_DNA"/>
</dbReference>
<gene>
    <name evidence="3" type="ORF">BCT49_13080</name>
</gene>
<dbReference type="RefSeq" id="WP_102437191.1">
    <property type="nucleotide sequence ID" value="NZ_CAWNVI010000149.1"/>
</dbReference>
<dbReference type="PANTHER" id="PTHR32309:SF31">
    <property type="entry name" value="CAPSULAR EXOPOLYSACCHARIDE FAMILY"/>
    <property type="match status" value="1"/>
</dbReference>
<feature type="coiled-coil region" evidence="1">
    <location>
        <begin position="174"/>
        <end position="230"/>
    </location>
</feature>
<dbReference type="GO" id="GO:0140097">
    <property type="term" value="F:catalytic activity, acting on DNA"/>
    <property type="evidence" value="ECO:0007669"/>
    <property type="project" value="UniProtKB-ARBA"/>
</dbReference>
<evidence type="ECO:0000313" key="3">
    <source>
        <dbReference type="EMBL" id="PMM66076.1"/>
    </source>
</evidence>
<accession>A0A2N7JZN3</accession>
<reference evidence="4" key="1">
    <citation type="submission" date="2016-07" db="EMBL/GenBank/DDBJ databases">
        <title>Nontailed viruses are major unrecognized killers of bacteria in the ocean.</title>
        <authorList>
            <person name="Kauffman K."/>
            <person name="Hussain F."/>
            <person name="Yang J."/>
            <person name="Arevalo P."/>
            <person name="Brown J."/>
            <person name="Cutler M."/>
            <person name="Kelly L."/>
            <person name="Polz M.F."/>
        </authorList>
    </citation>
    <scope>NUCLEOTIDE SEQUENCE [LARGE SCALE GENOMIC DNA]</scope>
    <source>
        <strain evidence="4">10N.261.46.F8</strain>
    </source>
</reference>
<dbReference type="GO" id="GO:0016787">
    <property type="term" value="F:hydrolase activity"/>
    <property type="evidence" value="ECO:0007669"/>
    <property type="project" value="UniProtKB-ARBA"/>
</dbReference>
<evidence type="ECO:0000256" key="1">
    <source>
        <dbReference type="SAM" id="Coils"/>
    </source>
</evidence>
<keyword evidence="2" id="KW-0812">Transmembrane</keyword>
<dbReference type="OrthoDB" id="6210130at2"/>
<dbReference type="InterPro" id="IPR050445">
    <property type="entry name" value="Bact_polysacc_biosynth/exp"/>
</dbReference>
<organism evidence="3 4">
    <name type="scientific">Vibrio lentus</name>
    <dbReference type="NCBI Taxonomy" id="136468"/>
    <lineage>
        <taxon>Bacteria</taxon>
        <taxon>Pseudomonadati</taxon>
        <taxon>Pseudomonadota</taxon>
        <taxon>Gammaproteobacteria</taxon>
        <taxon>Vibrionales</taxon>
        <taxon>Vibrionaceae</taxon>
        <taxon>Vibrio</taxon>
    </lineage>
</organism>
<proteinExistence type="predicted"/>
<dbReference type="InterPro" id="IPR004036">
    <property type="entry name" value="Endonuclease-III-like_CS2"/>
</dbReference>